<dbReference type="EMBL" id="WLZY01000001">
    <property type="protein sequence ID" value="NDL56110.1"/>
    <property type="molecule type" value="Genomic_DNA"/>
</dbReference>
<dbReference type="Pfam" id="PF12704">
    <property type="entry name" value="MacB_PCD"/>
    <property type="match status" value="2"/>
</dbReference>
<evidence type="ECO:0000256" key="1">
    <source>
        <dbReference type="ARBA" id="ARBA00004651"/>
    </source>
</evidence>
<evidence type="ECO:0000259" key="8">
    <source>
        <dbReference type="Pfam" id="PF02687"/>
    </source>
</evidence>
<dbReference type="GO" id="GO:0005886">
    <property type="term" value="C:plasma membrane"/>
    <property type="evidence" value="ECO:0007669"/>
    <property type="project" value="UniProtKB-SubCell"/>
</dbReference>
<sequence>MLRATLKSLAARKLRLGMSAFAIVIGVAFVVGSFVFTDTLNRTFSDIFSDLNADVVVGPATPEGQDSFVSMAGSGAGVAVPAAVVDEIAQVPGVERAIGEVENSSVYILDKDDKVVGVAGAPGIAVNYLEGMAEDGDDVLQLVDGRPPERPGEVVVDDQTIDKTGYEIGDEVSIITLGDEPRITADIVGIVRFGDDGSLAGASLVAFETSTAQELFLDGENAFSQVQITAEAGIEPEELRASVAAVLPDTLEARTGAEVDDEFASAVEEGIGFFNTFLLVFAAIALFVGVFLILNTFSILVAQRSREMALFRALGAERRQVTRSVMIESVVVGLVGGTLGLVLGLGIAWLLQVVFAAFGMDFGTGLVLQPRTVVVAYVVGVLVTMVAAFVPARRAAKIPPIAAMREDATLPESSRRTRWLIGGAVTVVGAAAMVAGLADIATNALLFVGAGVLAVFVGVALLAPIISVPIISVITSWYPRVFGTTGRLAKQNAMRNPRRTAATASALMIGLALVSAIAVVGASTKKSTDEALDDGLNADFVIANATPGQPFSPEVGERAQQTEGVDTVAVVRYVFAVVDGSQDMITALEPDAFNQASPIEMVEGALDVSGDGAIVGEGRADRDGIDIGDTVRFDVTGGHAEVTVAGIYDDDHPLLGGGFLVGLDTPRAAGLPDADSTLYVLAADGADITQVQAALDQATAELPTVTVQNREEYKQASRDGIDQMLNIVYALLGLAVLIAILGIVNTLALSVLERTREVGLLRAVGLSRRQLRRTVRLESIAIAVLGAVLGIGLGLLFGISLQQALSDDGLAVLDVPLGQLIAFVVMSAVVGVLAAVWPARRAAKLDVLRAITTE</sequence>
<evidence type="ECO:0000256" key="2">
    <source>
        <dbReference type="ARBA" id="ARBA00022475"/>
    </source>
</evidence>
<dbReference type="Pfam" id="PF02687">
    <property type="entry name" value="FtsX"/>
    <property type="match status" value="2"/>
</dbReference>
<dbReference type="InterPro" id="IPR050250">
    <property type="entry name" value="Macrolide_Exporter_MacB"/>
</dbReference>
<dbReference type="GO" id="GO:0022857">
    <property type="term" value="F:transmembrane transporter activity"/>
    <property type="evidence" value="ECO:0007669"/>
    <property type="project" value="TreeGrafter"/>
</dbReference>
<dbReference type="Proteomes" id="UP000460435">
    <property type="component" value="Unassembled WGS sequence"/>
</dbReference>
<feature type="transmembrane region" description="Helical" evidence="7">
    <location>
        <begin position="820"/>
        <end position="839"/>
    </location>
</feature>
<evidence type="ECO:0000256" key="3">
    <source>
        <dbReference type="ARBA" id="ARBA00022692"/>
    </source>
</evidence>
<keyword evidence="2" id="KW-1003">Cell membrane</keyword>
<feature type="transmembrane region" description="Helical" evidence="7">
    <location>
        <begin position="277"/>
        <end position="302"/>
    </location>
</feature>
<feature type="transmembrane region" description="Helical" evidence="7">
    <location>
        <begin position="371"/>
        <end position="390"/>
    </location>
</feature>
<feature type="transmembrane region" description="Helical" evidence="7">
    <location>
        <begin position="500"/>
        <end position="522"/>
    </location>
</feature>
<organism evidence="10 11">
    <name type="scientific">Phytoactinopolyspora mesophila</name>
    <dbReference type="NCBI Taxonomy" id="2650750"/>
    <lineage>
        <taxon>Bacteria</taxon>
        <taxon>Bacillati</taxon>
        <taxon>Actinomycetota</taxon>
        <taxon>Actinomycetes</taxon>
        <taxon>Jiangellales</taxon>
        <taxon>Jiangellaceae</taxon>
        <taxon>Phytoactinopolyspora</taxon>
    </lineage>
</organism>
<evidence type="ECO:0000256" key="6">
    <source>
        <dbReference type="ARBA" id="ARBA00038076"/>
    </source>
</evidence>
<comment type="similarity">
    <text evidence="6">Belongs to the ABC-4 integral membrane protein family.</text>
</comment>
<dbReference type="PANTHER" id="PTHR30572">
    <property type="entry name" value="MEMBRANE COMPONENT OF TRANSPORTER-RELATED"/>
    <property type="match status" value="1"/>
</dbReference>
<gene>
    <name evidence="10" type="ORF">F7O44_03375</name>
</gene>
<keyword evidence="5 7" id="KW-0472">Membrane</keyword>
<evidence type="ECO:0000313" key="11">
    <source>
        <dbReference type="Proteomes" id="UP000460435"/>
    </source>
</evidence>
<feature type="domain" description="ABC3 transporter permease C-terminal" evidence="8">
    <location>
        <begin position="280"/>
        <end position="400"/>
    </location>
</feature>
<dbReference type="InterPro" id="IPR025857">
    <property type="entry name" value="MacB_PCD"/>
</dbReference>
<feature type="transmembrane region" description="Helical" evidence="7">
    <location>
        <begin position="419"/>
        <end position="440"/>
    </location>
</feature>
<protein>
    <submittedName>
        <fullName evidence="10">FtsX-like permease family protein</fullName>
    </submittedName>
</protein>
<evidence type="ECO:0000256" key="7">
    <source>
        <dbReference type="SAM" id="Phobius"/>
    </source>
</evidence>
<keyword evidence="3 7" id="KW-0812">Transmembrane</keyword>
<keyword evidence="4 7" id="KW-1133">Transmembrane helix</keyword>
<evidence type="ECO:0000256" key="5">
    <source>
        <dbReference type="ARBA" id="ARBA00023136"/>
    </source>
</evidence>
<dbReference type="InterPro" id="IPR003838">
    <property type="entry name" value="ABC3_permease_C"/>
</dbReference>
<evidence type="ECO:0000259" key="9">
    <source>
        <dbReference type="Pfam" id="PF12704"/>
    </source>
</evidence>
<feature type="domain" description="MacB-like periplasmic core" evidence="9">
    <location>
        <begin position="18"/>
        <end position="245"/>
    </location>
</feature>
<feature type="transmembrane region" description="Helical" evidence="7">
    <location>
        <begin position="16"/>
        <end position="36"/>
    </location>
</feature>
<feature type="transmembrane region" description="Helical" evidence="7">
    <location>
        <begin position="777"/>
        <end position="800"/>
    </location>
</feature>
<reference evidence="10 11" key="1">
    <citation type="submission" date="2019-11" db="EMBL/GenBank/DDBJ databases">
        <authorList>
            <person name="Li X.-J."/>
            <person name="Feng X.-M."/>
        </authorList>
    </citation>
    <scope>NUCLEOTIDE SEQUENCE [LARGE SCALE GENOMIC DNA]</scope>
    <source>
        <strain evidence="10 11">XMNu-373</strain>
    </source>
</reference>
<proteinExistence type="inferred from homology"/>
<evidence type="ECO:0000256" key="4">
    <source>
        <dbReference type="ARBA" id="ARBA00022989"/>
    </source>
</evidence>
<feature type="domain" description="ABC3 transporter permease C-terminal" evidence="8">
    <location>
        <begin position="731"/>
        <end position="846"/>
    </location>
</feature>
<name>A0A7K3LYP4_9ACTN</name>
<feature type="domain" description="MacB-like periplasmic core" evidence="9">
    <location>
        <begin position="500"/>
        <end position="697"/>
    </location>
</feature>
<keyword evidence="11" id="KW-1185">Reference proteome</keyword>
<evidence type="ECO:0000313" key="10">
    <source>
        <dbReference type="EMBL" id="NDL56110.1"/>
    </source>
</evidence>
<feature type="transmembrane region" description="Helical" evidence="7">
    <location>
        <begin position="325"/>
        <end position="351"/>
    </location>
</feature>
<feature type="transmembrane region" description="Helical" evidence="7">
    <location>
        <begin position="727"/>
        <end position="752"/>
    </location>
</feature>
<feature type="transmembrane region" description="Helical" evidence="7">
    <location>
        <begin position="446"/>
        <end position="479"/>
    </location>
</feature>
<comment type="caution">
    <text evidence="10">The sequence shown here is derived from an EMBL/GenBank/DDBJ whole genome shotgun (WGS) entry which is preliminary data.</text>
</comment>
<accession>A0A7K3LYP4</accession>
<comment type="subcellular location">
    <subcellularLocation>
        <location evidence="1">Cell membrane</location>
        <topology evidence="1">Multi-pass membrane protein</topology>
    </subcellularLocation>
</comment>
<dbReference type="RefSeq" id="WP_162448742.1">
    <property type="nucleotide sequence ID" value="NZ_WLZY01000001.1"/>
</dbReference>
<dbReference type="AlphaFoldDB" id="A0A7K3LYP4"/>
<dbReference type="PANTHER" id="PTHR30572:SF4">
    <property type="entry name" value="ABC TRANSPORTER PERMEASE YTRF"/>
    <property type="match status" value="1"/>
</dbReference>